<dbReference type="Pfam" id="PF00092">
    <property type="entry name" value="VWA"/>
    <property type="match status" value="1"/>
</dbReference>
<organism evidence="1 2">
    <name type="scientific">Owenia fusiformis</name>
    <name type="common">Polychaete worm</name>
    <dbReference type="NCBI Taxonomy" id="6347"/>
    <lineage>
        <taxon>Eukaryota</taxon>
        <taxon>Metazoa</taxon>
        <taxon>Spiralia</taxon>
        <taxon>Lophotrochozoa</taxon>
        <taxon>Annelida</taxon>
        <taxon>Polychaeta</taxon>
        <taxon>Sedentaria</taxon>
        <taxon>Canalipalpata</taxon>
        <taxon>Sabellida</taxon>
        <taxon>Oweniida</taxon>
        <taxon>Oweniidae</taxon>
        <taxon>Owenia</taxon>
    </lineage>
</organism>
<dbReference type="Gene3D" id="3.40.50.410">
    <property type="entry name" value="von Willebrand factor, type A domain"/>
    <property type="match status" value="1"/>
</dbReference>
<dbReference type="SUPFAM" id="SSF53300">
    <property type="entry name" value="vWA-like"/>
    <property type="match status" value="1"/>
</dbReference>
<dbReference type="CDD" id="cd00198">
    <property type="entry name" value="vWFA"/>
    <property type="match status" value="1"/>
</dbReference>
<sequence>MNIGAKILFIAYFAVHLTDVALSGKYQTIILDGPKALSDDIKDTKIVLRIEGKGALDLLPPSDTGGIVCADVLMLIDISCSISNKDKQRVRNISALVAHSLLTSVYPEDPTSFNLARIGVLTYSEKTRHVLYLNNSKSSEEIDKIIRNVEIRKSKQSLCRTSTHRALSDARTFFFKSKQNNKQIINLFTDGLTFLRRNRKALYREQRKLREMGVIINVIQVRHRKGKYEENEYINLPHTQNHLFESKDKNITSQLIDRLIEDASCANLKA</sequence>
<dbReference type="InterPro" id="IPR050525">
    <property type="entry name" value="ECM_Assembly_Org"/>
</dbReference>
<dbReference type="PROSITE" id="PS50234">
    <property type="entry name" value="VWFA"/>
    <property type="match status" value="1"/>
</dbReference>
<dbReference type="PANTHER" id="PTHR24020">
    <property type="entry name" value="COLLAGEN ALPHA"/>
    <property type="match status" value="1"/>
</dbReference>
<keyword evidence="2" id="KW-1185">Reference proteome</keyword>
<dbReference type="Proteomes" id="UP000749559">
    <property type="component" value="Unassembled WGS sequence"/>
</dbReference>
<protein>
    <submittedName>
        <fullName evidence="1">Uncharacterized protein</fullName>
    </submittedName>
</protein>
<dbReference type="InterPro" id="IPR002035">
    <property type="entry name" value="VWF_A"/>
</dbReference>
<comment type="caution">
    <text evidence="1">The sequence shown here is derived from an EMBL/GenBank/DDBJ whole genome shotgun (WGS) entry which is preliminary data.</text>
</comment>
<evidence type="ECO:0000313" key="2">
    <source>
        <dbReference type="Proteomes" id="UP000749559"/>
    </source>
</evidence>
<gene>
    <name evidence="1" type="ORF">OFUS_LOCUS25766</name>
</gene>
<accession>A0A8J1TML5</accession>
<evidence type="ECO:0000313" key="1">
    <source>
        <dbReference type="EMBL" id="CAH1802048.1"/>
    </source>
</evidence>
<dbReference type="InterPro" id="IPR036465">
    <property type="entry name" value="vWFA_dom_sf"/>
</dbReference>
<dbReference type="OrthoDB" id="6132182at2759"/>
<dbReference type="PANTHER" id="PTHR24020:SF84">
    <property type="entry name" value="VWFA DOMAIN-CONTAINING PROTEIN"/>
    <property type="match status" value="1"/>
</dbReference>
<dbReference type="AlphaFoldDB" id="A0A8J1TML5"/>
<dbReference type="EMBL" id="CAIIXF020000012">
    <property type="protein sequence ID" value="CAH1802048.1"/>
    <property type="molecule type" value="Genomic_DNA"/>
</dbReference>
<reference evidence="1" key="1">
    <citation type="submission" date="2022-03" db="EMBL/GenBank/DDBJ databases">
        <authorList>
            <person name="Martin C."/>
        </authorList>
    </citation>
    <scope>NUCLEOTIDE SEQUENCE</scope>
</reference>
<dbReference type="SMART" id="SM00327">
    <property type="entry name" value="VWA"/>
    <property type="match status" value="1"/>
</dbReference>
<proteinExistence type="predicted"/>
<name>A0A8J1TML5_OWEFU</name>